<protein>
    <submittedName>
        <fullName evidence="1">Uncharacterized protein</fullName>
    </submittedName>
</protein>
<accession>A0A7G7GBJ6</accession>
<keyword evidence="2" id="KW-1185">Reference proteome</keyword>
<evidence type="ECO:0000313" key="1">
    <source>
        <dbReference type="EMBL" id="QNF34530.1"/>
    </source>
</evidence>
<dbReference type="AlphaFoldDB" id="A0A7G7GBJ6"/>
<proteinExistence type="predicted"/>
<organism evidence="1 2">
    <name type="scientific">Adhaeribacter swui</name>
    <dbReference type="NCBI Taxonomy" id="2086471"/>
    <lineage>
        <taxon>Bacteria</taxon>
        <taxon>Pseudomonadati</taxon>
        <taxon>Bacteroidota</taxon>
        <taxon>Cytophagia</taxon>
        <taxon>Cytophagales</taxon>
        <taxon>Hymenobacteraceae</taxon>
        <taxon>Adhaeribacter</taxon>
    </lineage>
</organism>
<sequence length="137" mass="15722">MFKTKQVNRIEAGHDKVCGNYAIETAETILINQTDTTFQFKIALTQEILVKLDSYQTQPVTKSLSAMFNSVSEQFVSDDWRDRYLKEVNLNGVTYKNVLHVYANSPLPGTSIQEIYYAQNAGLVAFSDFNGIWYYRE</sequence>
<gene>
    <name evidence="1" type="ORF">HUW51_18025</name>
</gene>
<dbReference type="RefSeq" id="WP_185271008.1">
    <property type="nucleotide sequence ID" value="NZ_CP055156.1"/>
</dbReference>
<dbReference type="KEGG" id="aswu:HUW51_18025"/>
<name>A0A7G7GBJ6_9BACT</name>
<evidence type="ECO:0000313" key="2">
    <source>
        <dbReference type="Proteomes" id="UP000515237"/>
    </source>
</evidence>
<reference evidence="1 2" key="1">
    <citation type="journal article" date="2018" name="Int. J. Syst. Evol. Microbiol.">
        <title>Adhaeribacter swui sp. nov., isolated from wet mud.</title>
        <authorList>
            <person name="Kim D.U."/>
            <person name="Kim K.W."/>
            <person name="Kang M.S."/>
            <person name="Kim J.Y."/>
            <person name="Jang J.H."/>
            <person name="Kim M.K."/>
        </authorList>
    </citation>
    <scope>NUCLEOTIDE SEQUENCE [LARGE SCALE GENOMIC DNA]</scope>
    <source>
        <strain evidence="1 2">KCTC 52873</strain>
    </source>
</reference>
<dbReference type="EMBL" id="CP055156">
    <property type="protein sequence ID" value="QNF34530.1"/>
    <property type="molecule type" value="Genomic_DNA"/>
</dbReference>
<dbReference type="Proteomes" id="UP000515237">
    <property type="component" value="Chromosome"/>
</dbReference>